<evidence type="ECO:0000313" key="3">
    <source>
        <dbReference type="Proteomes" id="UP000717696"/>
    </source>
</evidence>
<feature type="domain" description="Heterokaryon incompatibility" evidence="1">
    <location>
        <begin position="23"/>
        <end position="112"/>
    </location>
</feature>
<dbReference type="PANTHER" id="PTHR10622">
    <property type="entry name" value="HET DOMAIN-CONTAINING PROTEIN"/>
    <property type="match status" value="1"/>
</dbReference>
<dbReference type="EMBL" id="JAGMUU010000013">
    <property type="protein sequence ID" value="KAH7140395.1"/>
    <property type="molecule type" value="Genomic_DNA"/>
</dbReference>
<dbReference type="Proteomes" id="UP000717696">
    <property type="component" value="Unassembled WGS sequence"/>
</dbReference>
<comment type="caution">
    <text evidence="2">The sequence shown here is derived from an EMBL/GenBank/DDBJ whole genome shotgun (WGS) entry which is preliminary data.</text>
</comment>
<dbReference type="AlphaFoldDB" id="A0A9P9EM89"/>
<protein>
    <submittedName>
        <fullName evidence="2">Heterokaryon incompatibility protein-domain-containing protein</fullName>
    </submittedName>
</protein>
<evidence type="ECO:0000259" key="1">
    <source>
        <dbReference type="Pfam" id="PF06985"/>
    </source>
</evidence>
<reference evidence="2" key="1">
    <citation type="journal article" date="2021" name="Nat. Commun.">
        <title>Genetic determinants of endophytism in the Arabidopsis root mycobiome.</title>
        <authorList>
            <person name="Mesny F."/>
            <person name="Miyauchi S."/>
            <person name="Thiergart T."/>
            <person name="Pickel B."/>
            <person name="Atanasova L."/>
            <person name="Karlsson M."/>
            <person name="Huettel B."/>
            <person name="Barry K.W."/>
            <person name="Haridas S."/>
            <person name="Chen C."/>
            <person name="Bauer D."/>
            <person name="Andreopoulos W."/>
            <person name="Pangilinan J."/>
            <person name="LaButti K."/>
            <person name="Riley R."/>
            <person name="Lipzen A."/>
            <person name="Clum A."/>
            <person name="Drula E."/>
            <person name="Henrissat B."/>
            <person name="Kohler A."/>
            <person name="Grigoriev I.V."/>
            <person name="Martin F.M."/>
            <person name="Hacquard S."/>
        </authorList>
    </citation>
    <scope>NUCLEOTIDE SEQUENCE</scope>
    <source>
        <strain evidence="2">MPI-CAGE-AT-0021</strain>
    </source>
</reference>
<evidence type="ECO:0000313" key="2">
    <source>
        <dbReference type="EMBL" id="KAH7140395.1"/>
    </source>
</evidence>
<sequence>MRLINTKTRGLEEFYGQDIPGRYAILSHTWETEEVSFQEWHFEGAASEKRGFSKINAAIDQAERHGMDYLWVDTNCIDKASSAELSEAINSMFQWYSRATVCYAYLVDVSPEMEPQLSQEARENICKSKWFTRGWTLQELIAPPQLVFYAKDWSKLGNRSSLAQEISDVTRIHTDFLLKNKPLSLASVAQKMSWVSRRVTTRIEDMAYCMLGIFDINMPLLYGEGTKAFVRLQEEIIKVSNDHTIFCWVWTESVPSSWVSMLAPCPQVFAYAGDIVPTRYTIGKTRAFSMTNAGLSISLPL</sequence>
<dbReference type="InterPro" id="IPR010730">
    <property type="entry name" value="HET"/>
</dbReference>
<dbReference type="OrthoDB" id="194358at2759"/>
<dbReference type="PANTHER" id="PTHR10622:SF10">
    <property type="entry name" value="HET DOMAIN-CONTAINING PROTEIN"/>
    <property type="match status" value="1"/>
</dbReference>
<name>A0A9P9EM89_9HYPO</name>
<proteinExistence type="predicted"/>
<organism evidence="2 3">
    <name type="scientific">Dactylonectria estremocensis</name>
    <dbReference type="NCBI Taxonomy" id="1079267"/>
    <lineage>
        <taxon>Eukaryota</taxon>
        <taxon>Fungi</taxon>
        <taxon>Dikarya</taxon>
        <taxon>Ascomycota</taxon>
        <taxon>Pezizomycotina</taxon>
        <taxon>Sordariomycetes</taxon>
        <taxon>Hypocreomycetidae</taxon>
        <taxon>Hypocreales</taxon>
        <taxon>Nectriaceae</taxon>
        <taxon>Dactylonectria</taxon>
    </lineage>
</organism>
<feature type="non-terminal residue" evidence="2">
    <location>
        <position position="301"/>
    </location>
</feature>
<keyword evidence="3" id="KW-1185">Reference proteome</keyword>
<gene>
    <name evidence="2" type="ORF">B0J13DRAFT_417684</name>
</gene>
<accession>A0A9P9EM89</accession>
<dbReference type="Pfam" id="PF06985">
    <property type="entry name" value="HET"/>
    <property type="match status" value="1"/>
</dbReference>